<dbReference type="AlphaFoldDB" id="A0A7G9G823"/>
<proteinExistence type="predicted"/>
<dbReference type="InterPro" id="IPR050695">
    <property type="entry name" value="N-acetylmuramoyl_amidase_3"/>
</dbReference>
<dbReference type="InterPro" id="IPR002508">
    <property type="entry name" value="MurNAc-LAA_cat"/>
</dbReference>
<dbReference type="InterPro" id="IPR007730">
    <property type="entry name" value="SPOR-like_dom"/>
</dbReference>
<dbReference type="SMART" id="SM00646">
    <property type="entry name" value="Ami_3"/>
    <property type="match status" value="1"/>
</dbReference>
<protein>
    <submittedName>
        <fullName evidence="3">N-acetylmuramoyl-L-alanine amidase</fullName>
    </submittedName>
</protein>
<dbReference type="EMBL" id="CP060634">
    <property type="protein sequence ID" value="QNM06955.1"/>
    <property type="molecule type" value="Genomic_DNA"/>
</dbReference>
<dbReference type="SUPFAM" id="SSF110997">
    <property type="entry name" value="Sporulation related repeat"/>
    <property type="match status" value="1"/>
</dbReference>
<name>A0A7G9G823_9FIRM</name>
<dbReference type="GO" id="GO:0030288">
    <property type="term" value="C:outer membrane-bounded periplasmic space"/>
    <property type="evidence" value="ECO:0007669"/>
    <property type="project" value="TreeGrafter"/>
</dbReference>
<dbReference type="Gene3D" id="3.40.630.40">
    <property type="entry name" value="Zn-dependent exopeptidases"/>
    <property type="match status" value="1"/>
</dbReference>
<dbReference type="Pfam" id="PF01520">
    <property type="entry name" value="Amidase_3"/>
    <property type="match status" value="1"/>
</dbReference>
<accession>A0A7G9G823</accession>
<reference evidence="3 4" key="1">
    <citation type="submission" date="2020-08" db="EMBL/GenBank/DDBJ databases">
        <authorList>
            <person name="Liu C."/>
            <person name="Sun Q."/>
        </authorList>
    </citation>
    <scope>NUCLEOTIDE SEQUENCE [LARGE SCALE GENOMIC DNA]</scope>
    <source>
        <strain evidence="3 4">NSJ-38</strain>
    </source>
</reference>
<dbReference type="RefSeq" id="WP_249304722.1">
    <property type="nucleotide sequence ID" value="NZ_CP060634.1"/>
</dbReference>
<dbReference type="PANTHER" id="PTHR30404:SF0">
    <property type="entry name" value="N-ACETYLMURAMOYL-L-ALANINE AMIDASE AMIC"/>
    <property type="match status" value="1"/>
</dbReference>
<keyword evidence="4" id="KW-1185">Reference proteome</keyword>
<evidence type="ECO:0000313" key="4">
    <source>
        <dbReference type="Proteomes" id="UP000515823"/>
    </source>
</evidence>
<dbReference type="Proteomes" id="UP000515823">
    <property type="component" value="Chromosome"/>
</dbReference>
<feature type="domain" description="SPOR" evidence="2">
    <location>
        <begin position="203"/>
        <end position="278"/>
    </location>
</feature>
<evidence type="ECO:0000259" key="2">
    <source>
        <dbReference type="PROSITE" id="PS51724"/>
    </source>
</evidence>
<dbReference type="KEGG" id="qdo:H9Q78_03655"/>
<dbReference type="SUPFAM" id="SSF53187">
    <property type="entry name" value="Zn-dependent exopeptidases"/>
    <property type="match status" value="1"/>
</dbReference>
<organism evidence="3 4">
    <name type="scientific">Qiania dongpingensis</name>
    <dbReference type="NCBI Taxonomy" id="2763669"/>
    <lineage>
        <taxon>Bacteria</taxon>
        <taxon>Bacillati</taxon>
        <taxon>Bacillota</taxon>
        <taxon>Clostridia</taxon>
        <taxon>Lachnospirales</taxon>
        <taxon>Lachnospiraceae</taxon>
        <taxon>Qiania</taxon>
    </lineage>
</organism>
<evidence type="ECO:0000313" key="3">
    <source>
        <dbReference type="EMBL" id="QNM06955.1"/>
    </source>
</evidence>
<dbReference type="PANTHER" id="PTHR30404">
    <property type="entry name" value="N-ACETYLMURAMOYL-L-ALANINE AMIDASE"/>
    <property type="match status" value="1"/>
</dbReference>
<dbReference type="GO" id="GO:0009253">
    <property type="term" value="P:peptidoglycan catabolic process"/>
    <property type="evidence" value="ECO:0007669"/>
    <property type="project" value="InterPro"/>
</dbReference>
<dbReference type="PROSITE" id="PS51724">
    <property type="entry name" value="SPOR"/>
    <property type="match status" value="1"/>
</dbReference>
<keyword evidence="1" id="KW-0378">Hydrolase</keyword>
<dbReference type="CDD" id="cd02696">
    <property type="entry name" value="MurNAc-LAA"/>
    <property type="match status" value="1"/>
</dbReference>
<evidence type="ECO:0000256" key="1">
    <source>
        <dbReference type="ARBA" id="ARBA00022801"/>
    </source>
</evidence>
<dbReference type="Pfam" id="PF05036">
    <property type="entry name" value="SPOR"/>
    <property type="match status" value="1"/>
</dbReference>
<sequence length="278" mass="30490">MAGQHTLGIKVCKRSIILAYKVVIDAGHGGRDPGAVYQGRQEKDDALALALAVGEALENAGVDVVYTRTEDVYDTPYEKAVIANNSGADYFISIHRNATASPGGASGIETLVFSRGGEAERLAENINEELAGLGFTDRGITERPNLVVLRRTQMPAVLIEAGFIDSPEDNEKFDAEFNDIATRIANAFLRTVGSDMGTQERPQENPPLYQVQVGAYRVQQFADQMLAQLQSEGLPAYIEEGDDKYYRVKVGAFENLDNAAQMEQRLRRMGYNTFITTT</sequence>
<dbReference type="GO" id="GO:0008745">
    <property type="term" value="F:N-acetylmuramoyl-L-alanine amidase activity"/>
    <property type="evidence" value="ECO:0007669"/>
    <property type="project" value="InterPro"/>
</dbReference>
<dbReference type="InterPro" id="IPR036680">
    <property type="entry name" value="SPOR-like_sf"/>
</dbReference>
<gene>
    <name evidence="3" type="ORF">H9Q78_03655</name>
</gene>
<dbReference type="Gene3D" id="3.30.70.1070">
    <property type="entry name" value="Sporulation related repeat"/>
    <property type="match status" value="1"/>
</dbReference>
<dbReference type="GO" id="GO:0042834">
    <property type="term" value="F:peptidoglycan binding"/>
    <property type="evidence" value="ECO:0007669"/>
    <property type="project" value="InterPro"/>
</dbReference>